<comment type="caution">
    <text evidence="2">The sequence shown here is derived from an EMBL/GenBank/DDBJ whole genome shotgun (WGS) entry which is preliminary data.</text>
</comment>
<gene>
    <name evidence="2" type="ORF">IPH26_04365</name>
</gene>
<evidence type="ECO:0000313" key="3">
    <source>
        <dbReference type="Proteomes" id="UP000807785"/>
    </source>
</evidence>
<evidence type="ECO:0000256" key="1">
    <source>
        <dbReference type="SAM" id="SignalP"/>
    </source>
</evidence>
<dbReference type="AlphaFoldDB" id="A0A9D7DWN6"/>
<dbReference type="EMBL" id="JADJEV010000002">
    <property type="protein sequence ID" value="MBK6972208.1"/>
    <property type="molecule type" value="Genomic_DNA"/>
</dbReference>
<organism evidence="2 3">
    <name type="scientific">Candidatus Methylophosphatis roskildensis</name>
    <dbReference type="NCBI Taxonomy" id="2899263"/>
    <lineage>
        <taxon>Bacteria</taxon>
        <taxon>Pseudomonadati</taxon>
        <taxon>Pseudomonadota</taxon>
        <taxon>Betaproteobacteria</taxon>
        <taxon>Nitrosomonadales</taxon>
        <taxon>Sterolibacteriaceae</taxon>
        <taxon>Candidatus Methylophosphatis</taxon>
    </lineage>
</organism>
<evidence type="ECO:0008006" key="4">
    <source>
        <dbReference type="Google" id="ProtNLM"/>
    </source>
</evidence>
<keyword evidence="1" id="KW-0732">Signal</keyword>
<feature type="chain" id="PRO_5038845541" description="VCBS repeat-containing protein" evidence="1">
    <location>
        <begin position="30"/>
        <end position="683"/>
    </location>
</feature>
<reference evidence="2" key="1">
    <citation type="submission" date="2020-10" db="EMBL/GenBank/DDBJ databases">
        <title>Connecting structure to function with the recovery of over 1000 high-quality activated sludge metagenome-assembled genomes encoding full-length rRNA genes using long-read sequencing.</title>
        <authorList>
            <person name="Singleton C.M."/>
            <person name="Petriglieri F."/>
            <person name="Kristensen J.M."/>
            <person name="Kirkegaard R.H."/>
            <person name="Michaelsen T.Y."/>
            <person name="Andersen M.H."/>
            <person name="Karst S.M."/>
            <person name="Dueholm M.S."/>
            <person name="Nielsen P.H."/>
            <person name="Albertsen M."/>
        </authorList>
    </citation>
    <scope>NUCLEOTIDE SEQUENCE</scope>
    <source>
        <strain evidence="2">Bjer_18-Q3-R1-45_BAT3C.347</strain>
    </source>
</reference>
<accession>A0A9D7DWN6</accession>
<protein>
    <recommendedName>
        <fullName evidence="4">VCBS repeat-containing protein</fullName>
    </recommendedName>
</protein>
<proteinExistence type="predicted"/>
<feature type="signal peptide" evidence="1">
    <location>
        <begin position="1"/>
        <end position="29"/>
    </location>
</feature>
<dbReference type="Proteomes" id="UP000807785">
    <property type="component" value="Unassembled WGS sequence"/>
</dbReference>
<sequence length="683" mass="73459">MTPSFDSLPLRLLRALAFVIMLGGPAAHAQHDFPPSASLTAKGRDLLVDFGSQYGVWGYAAATGNWQSIHNRAVASAVRADIDHNGVADTVIDFGSGLGIWALLDSGAWKPLHGIGAKWIVAADIDGSGHDDLIVDFGSAYGIWVYRDATSWVPLHGTSAKNAITLDLDHDGHSDVLIDFGAPYGLWAWVNNAVWQQIHGTTARWMLKADLDRNGQDDLVIDFGSPYGIWMRLNNAPTWAPLHGTSAKSAVAADLAGSGFADSLVIDFGNPYGIWIWSQAAGWKPLHGVSARGMAVADTDANGQDDLIIDFGSPYGIWRRGNDTAWNLIHGTTASSIAAVSLPAATSGPTNGNCPMFPANAMFNLRIDDRARFPAHAQSAAWIAAIGGTRRFHADWGTNDNPQQYADYYGIPYNIVDGAASTTTWPNVSFPNGYPDESDCALAQGSAYTIHRGCDTLAAAQRRFPFPLDSHIKLEGGACNDPNTCGDRHVLVVEQGNCRLWESWLSYQVGGGWTAGSTAAWDLRGYALRPDTWTSSDAAGLPILPLLARVDEASAGEVRHALRVTFLDSVLARTYVWPARHAAGGDTPNGIPFGALLRLRADFVVPGTWTIQAQALARAMQRYGLYVADIGSNLFVQGEPSAQWNPATITQLQTLQMSQFEFVDISAVSRDPRFSAGSLQGAW</sequence>
<evidence type="ECO:0000313" key="2">
    <source>
        <dbReference type="EMBL" id="MBK6972208.1"/>
    </source>
</evidence>
<dbReference type="SUPFAM" id="SSF69318">
    <property type="entry name" value="Integrin alpha N-terminal domain"/>
    <property type="match status" value="1"/>
</dbReference>
<dbReference type="InterPro" id="IPR028994">
    <property type="entry name" value="Integrin_alpha_N"/>
</dbReference>
<name>A0A9D7DWN6_9PROT</name>